<evidence type="ECO:0000256" key="1">
    <source>
        <dbReference type="RuleBase" id="RU364069"/>
    </source>
</evidence>
<dbReference type="GO" id="GO:0008830">
    <property type="term" value="F:dTDP-4-dehydrorhamnose 3,5-epimerase activity"/>
    <property type="evidence" value="ECO:0007669"/>
    <property type="project" value="UniProtKB-EC"/>
</dbReference>
<evidence type="ECO:0000313" key="3">
    <source>
        <dbReference type="Proteomes" id="UP000809829"/>
    </source>
</evidence>
<comment type="caution">
    <text evidence="2">The sequence shown here is derived from an EMBL/GenBank/DDBJ whole genome shotgun (WGS) entry which is preliminary data.</text>
</comment>
<reference evidence="2 3" key="1">
    <citation type="submission" date="2021-01" db="EMBL/GenBank/DDBJ databases">
        <title>Genomic Encyclopedia of Type Strains, Phase IV (KMG-IV): sequencing the most valuable type-strain genomes for metagenomic binning, comparative biology and taxonomic classification.</title>
        <authorList>
            <person name="Goeker M."/>
        </authorList>
    </citation>
    <scope>NUCLEOTIDE SEQUENCE [LARGE SCALE GENOMIC DNA]</scope>
    <source>
        <strain evidence="2 3">DSM 104297</strain>
    </source>
</reference>
<protein>
    <recommendedName>
        <fullName evidence="1">dTDP-4-dehydrorhamnose 3,5-epimerase</fullName>
        <ecNumber evidence="1">5.1.3.13</ecNumber>
    </recommendedName>
    <alternativeName>
        <fullName evidence="1">Thymidine diphospho-4-keto-rhamnose 3,5-epimerase</fullName>
    </alternativeName>
</protein>
<dbReference type="InterPro" id="IPR014710">
    <property type="entry name" value="RmlC-like_jellyroll"/>
</dbReference>
<dbReference type="SUPFAM" id="SSF51182">
    <property type="entry name" value="RmlC-like cupins"/>
    <property type="match status" value="1"/>
</dbReference>
<dbReference type="Pfam" id="PF00908">
    <property type="entry name" value="dTDP_sugar_isom"/>
    <property type="match status" value="1"/>
</dbReference>
<organism evidence="2 3">
    <name type="scientific">Priestia iocasae</name>
    <dbReference type="NCBI Taxonomy" id="2291674"/>
    <lineage>
        <taxon>Bacteria</taxon>
        <taxon>Bacillati</taxon>
        <taxon>Bacillota</taxon>
        <taxon>Bacilli</taxon>
        <taxon>Bacillales</taxon>
        <taxon>Bacillaceae</taxon>
        <taxon>Priestia</taxon>
    </lineage>
</organism>
<proteinExistence type="inferred from homology"/>
<comment type="catalytic activity">
    <reaction evidence="1">
        <text>dTDP-4-dehydro-6-deoxy-alpha-D-glucose = dTDP-4-dehydro-beta-L-rhamnose</text>
        <dbReference type="Rhea" id="RHEA:16969"/>
        <dbReference type="ChEBI" id="CHEBI:57649"/>
        <dbReference type="ChEBI" id="CHEBI:62830"/>
        <dbReference type="EC" id="5.1.3.13"/>
    </reaction>
</comment>
<comment type="subunit">
    <text evidence="1">Homodimer.</text>
</comment>
<dbReference type="Gene3D" id="2.60.120.10">
    <property type="entry name" value="Jelly Rolls"/>
    <property type="match status" value="1"/>
</dbReference>
<sequence>MSIHSSRLEGILLIEPKLFKDERGFFMEAYNKRLFHLHGITEDFVQDNHSLSKQIGTLRGLHYQLPPKAQAKLIRVTKGAIYDVVVDLRQDSPTFGKWEGFMLSAENKKQLFIPKGFAHGFCTLMKDTEVQYKVDEFYSPEHDRGIRWNDPHLAIDWPVSVPFLSSKDAAHPFFTEAEL</sequence>
<dbReference type="NCBIfam" id="TIGR01221">
    <property type="entry name" value="rmlC"/>
    <property type="match status" value="1"/>
</dbReference>
<dbReference type="InterPro" id="IPR000888">
    <property type="entry name" value="RmlC-like"/>
</dbReference>
<gene>
    <name evidence="2" type="ORF">JOC83_002759</name>
</gene>
<comment type="similarity">
    <text evidence="1">Belongs to the dTDP-4-dehydrorhamnose 3,5-epimerase family.</text>
</comment>
<accession>A0ABS2QWW8</accession>
<keyword evidence="3" id="KW-1185">Reference proteome</keyword>
<dbReference type="EMBL" id="JAFBFC010000004">
    <property type="protein sequence ID" value="MBM7703910.1"/>
    <property type="molecule type" value="Genomic_DNA"/>
</dbReference>
<keyword evidence="1 2" id="KW-0413">Isomerase</keyword>
<comment type="pathway">
    <text evidence="1">Carbohydrate biosynthesis; dTDP-L-rhamnose biosynthesis.</text>
</comment>
<dbReference type="PANTHER" id="PTHR21047:SF2">
    <property type="entry name" value="THYMIDINE DIPHOSPHO-4-KETO-RHAMNOSE 3,5-EPIMERASE"/>
    <property type="match status" value="1"/>
</dbReference>
<name>A0ABS2QWW8_9BACI</name>
<dbReference type="InterPro" id="IPR011051">
    <property type="entry name" value="RmlC_Cupin_sf"/>
</dbReference>
<evidence type="ECO:0000313" key="2">
    <source>
        <dbReference type="EMBL" id="MBM7703910.1"/>
    </source>
</evidence>
<dbReference type="CDD" id="cd00438">
    <property type="entry name" value="cupin_RmlC"/>
    <property type="match status" value="1"/>
</dbReference>
<dbReference type="EC" id="5.1.3.13" evidence="1"/>
<comment type="function">
    <text evidence="1">Catalyzes the epimerization of the C3' and C5'positions of dTDP-6-deoxy-D-xylo-4-hexulose, forming dTDP-6-deoxy-L-lyxo-4-hexulose.</text>
</comment>
<dbReference type="PANTHER" id="PTHR21047">
    <property type="entry name" value="DTDP-6-DEOXY-D-GLUCOSE-3,5 EPIMERASE"/>
    <property type="match status" value="1"/>
</dbReference>
<dbReference type="Proteomes" id="UP000809829">
    <property type="component" value="Unassembled WGS sequence"/>
</dbReference>
<dbReference type="RefSeq" id="WP_205187903.1">
    <property type="nucleotide sequence ID" value="NZ_JAFBFC010000004.1"/>
</dbReference>